<comment type="subcellular location">
    <subcellularLocation>
        <location evidence="1">Membrane</location>
        <topology evidence="1">Multi-pass membrane protein</topology>
    </subcellularLocation>
</comment>
<dbReference type="GO" id="GO:0005262">
    <property type="term" value="F:calcium channel activity"/>
    <property type="evidence" value="ECO:0007669"/>
    <property type="project" value="TreeGrafter"/>
</dbReference>
<evidence type="ECO:0000313" key="7">
    <source>
        <dbReference type="EMBL" id="OGM80151.1"/>
    </source>
</evidence>
<dbReference type="GO" id="GO:0006874">
    <property type="term" value="P:intracellular calcium ion homeostasis"/>
    <property type="evidence" value="ECO:0007669"/>
    <property type="project" value="TreeGrafter"/>
</dbReference>
<evidence type="ECO:0000256" key="2">
    <source>
        <dbReference type="ARBA" id="ARBA00022692"/>
    </source>
</evidence>
<dbReference type="PANTHER" id="PTHR10846:SF8">
    <property type="entry name" value="INNER MEMBRANE PROTEIN YRBG"/>
    <property type="match status" value="1"/>
</dbReference>
<keyword evidence="4 5" id="KW-0472">Membrane</keyword>
<dbReference type="InterPro" id="IPR004481">
    <property type="entry name" value="K/Na/Ca-exchanger"/>
</dbReference>
<proteinExistence type="predicted"/>
<dbReference type="GO" id="GO:0005886">
    <property type="term" value="C:plasma membrane"/>
    <property type="evidence" value="ECO:0007669"/>
    <property type="project" value="TreeGrafter"/>
</dbReference>
<dbReference type="InterPro" id="IPR044880">
    <property type="entry name" value="NCX_ion-bd_dom_sf"/>
</dbReference>
<comment type="caution">
    <text evidence="7">The sequence shown here is derived from an EMBL/GenBank/DDBJ whole genome shotgun (WGS) entry which is preliminary data.</text>
</comment>
<accession>A0A1F8CV62</accession>
<feature type="non-terminal residue" evidence="7">
    <location>
        <position position="1"/>
    </location>
</feature>
<dbReference type="Proteomes" id="UP000178999">
    <property type="component" value="Unassembled WGS sequence"/>
</dbReference>
<evidence type="ECO:0000313" key="8">
    <source>
        <dbReference type="Proteomes" id="UP000178999"/>
    </source>
</evidence>
<feature type="transmembrane region" description="Helical" evidence="5">
    <location>
        <begin position="72"/>
        <end position="89"/>
    </location>
</feature>
<gene>
    <name evidence="7" type="ORF">A2382_01770</name>
</gene>
<feature type="domain" description="Sodium/calcium exchanger membrane region" evidence="6">
    <location>
        <begin position="3"/>
        <end position="88"/>
    </location>
</feature>
<dbReference type="AlphaFoldDB" id="A0A1F8CV62"/>
<dbReference type="Gene3D" id="1.20.1420.30">
    <property type="entry name" value="NCX, central ion-binding region"/>
    <property type="match status" value="1"/>
</dbReference>
<dbReference type="GO" id="GO:0008273">
    <property type="term" value="F:calcium, potassium:sodium antiporter activity"/>
    <property type="evidence" value="ECO:0007669"/>
    <property type="project" value="TreeGrafter"/>
</dbReference>
<feature type="transmembrane region" description="Helical" evidence="5">
    <location>
        <begin position="138"/>
        <end position="158"/>
    </location>
</feature>
<sequence length="260" mass="28477">LGINAVLDRKPEIFVGTLLGGTVVIFLFIIPVLAILGKGVKLNHNLDTRNLLGLLAVLSAPGLMVLDNKVSSFEGLFLVLSYGVIFYFIQRKHGVLEEHHSEALLTKVYSFKDLAKVIFGMGLVFVSSQYIVSQTLAFAQLLNISVFYISLIVLSLGTNLPELSLAIRAVVSGKKDIAFGDYLGSAAANTLLFGIFTIASEGEILTFDNFAITFLFIVSGLGLFYFFSQTKKDISRKEGFVLLIVYLLFIVYEISRGVLS</sequence>
<dbReference type="InterPro" id="IPR004837">
    <property type="entry name" value="NaCa_Exmemb"/>
</dbReference>
<feature type="transmembrane region" description="Helical" evidence="5">
    <location>
        <begin position="240"/>
        <end position="259"/>
    </location>
</feature>
<evidence type="ECO:0000256" key="3">
    <source>
        <dbReference type="ARBA" id="ARBA00022989"/>
    </source>
</evidence>
<dbReference type="STRING" id="1802538.A2382_01770"/>
<evidence type="ECO:0000259" key="6">
    <source>
        <dbReference type="Pfam" id="PF01699"/>
    </source>
</evidence>
<feature type="domain" description="Sodium/calcium exchanger membrane region" evidence="6">
    <location>
        <begin position="117"/>
        <end position="252"/>
    </location>
</feature>
<dbReference type="Pfam" id="PF01699">
    <property type="entry name" value="Na_Ca_ex"/>
    <property type="match status" value="2"/>
</dbReference>
<evidence type="ECO:0000256" key="1">
    <source>
        <dbReference type="ARBA" id="ARBA00004141"/>
    </source>
</evidence>
<evidence type="ECO:0000256" key="4">
    <source>
        <dbReference type="ARBA" id="ARBA00023136"/>
    </source>
</evidence>
<feature type="transmembrane region" description="Helical" evidence="5">
    <location>
        <begin position="114"/>
        <end position="132"/>
    </location>
</feature>
<feature type="transmembrane region" description="Helical" evidence="5">
    <location>
        <begin position="179"/>
        <end position="198"/>
    </location>
</feature>
<keyword evidence="3 5" id="KW-1133">Transmembrane helix</keyword>
<organism evidence="7 8">
    <name type="scientific">Candidatus Woesebacteria bacterium RIFOXYB1_FULL_38_16</name>
    <dbReference type="NCBI Taxonomy" id="1802538"/>
    <lineage>
        <taxon>Bacteria</taxon>
        <taxon>Candidatus Woeseibacteriota</taxon>
    </lineage>
</organism>
<name>A0A1F8CV62_9BACT</name>
<evidence type="ECO:0000256" key="5">
    <source>
        <dbReference type="SAM" id="Phobius"/>
    </source>
</evidence>
<reference evidence="7 8" key="1">
    <citation type="journal article" date="2016" name="Nat. Commun.">
        <title>Thousands of microbial genomes shed light on interconnected biogeochemical processes in an aquifer system.</title>
        <authorList>
            <person name="Anantharaman K."/>
            <person name="Brown C.T."/>
            <person name="Hug L.A."/>
            <person name="Sharon I."/>
            <person name="Castelle C.J."/>
            <person name="Probst A.J."/>
            <person name="Thomas B.C."/>
            <person name="Singh A."/>
            <person name="Wilkins M.J."/>
            <person name="Karaoz U."/>
            <person name="Brodie E.L."/>
            <person name="Williams K.H."/>
            <person name="Hubbard S.S."/>
            <person name="Banfield J.F."/>
        </authorList>
    </citation>
    <scope>NUCLEOTIDE SEQUENCE [LARGE SCALE GENOMIC DNA]</scope>
</reference>
<dbReference type="EMBL" id="MGHY01000004">
    <property type="protein sequence ID" value="OGM80151.1"/>
    <property type="molecule type" value="Genomic_DNA"/>
</dbReference>
<feature type="transmembrane region" description="Helical" evidence="5">
    <location>
        <begin position="210"/>
        <end position="228"/>
    </location>
</feature>
<feature type="transmembrane region" description="Helical" evidence="5">
    <location>
        <begin position="13"/>
        <end position="36"/>
    </location>
</feature>
<protein>
    <recommendedName>
        <fullName evidence="6">Sodium/calcium exchanger membrane region domain-containing protein</fullName>
    </recommendedName>
</protein>
<dbReference type="PANTHER" id="PTHR10846">
    <property type="entry name" value="SODIUM/POTASSIUM/CALCIUM EXCHANGER"/>
    <property type="match status" value="1"/>
</dbReference>
<keyword evidence="2 5" id="KW-0812">Transmembrane</keyword>